<evidence type="ECO:0000313" key="1">
    <source>
        <dbReference type="EMBL" id="EMF44319.1"/>
    </source>
</evidence>
<organism evidence="1 2">
    <name type="scientific">Leptospira interrogans serovar Lora str. TE 1992</name>
    <dbReference type="NCBI Taxonomy" id="1193028"/>
    <lineage>
        <taxon>Bacteria</taxon>
        <taxon>Pseudomonadati</taxon>
        <taxon>Spirochaetota</taxon>
        <taxon>Spirochaetia</taxon>
        <taxon>Leptospirales</taxon>
        <taxon>Leptospiraceae</taxon>
        <taxon>Leptospira</taxon>
    </lineage>
</organism>
<evidence type="ECO:0008006" key="3">
    <source>
        <dbReference type="Google" id="ProtNLM"/>
    </source>
</evidence>
<comment type="caution">
    <text evidence="1">The sequence shown here is derived from an EMBL/GenBank/DDBJ whole genome shotgun (WGS) entry which is preliminary data.</text>
</comment>
<evidence type="ECO:0000313" key="2">
    <source>
        <dbReference type="Proteomes" id="UP000011754"/>
    </source>
</evidence>
<reference evidence="1 2" key="1">
    <citation type="submission" date="2013-01" db="EMBL/GenBank/DDBJ databases">
        <authorList>
            <person name="Harkins D.M."/>
            <person name="Durkin A.S."/>
            <person name="Brinkac L.M."/>
            <person name="Haft D.H."/>
            <person name="Selengut J.D."/>
            <person name="Sanka R."/>
            <person name="DePew J."/>
            <person name="Purushe J."/>
            <person name="Hartskeerl R.A."/>
            <person name="Ahmed A."/>
            <person name="van der Linden H."/>
            <person name="Goris M.G.A."/>
            <person name="Vinetz J.M."/>
            <person name="Sutton G.G."/>
            <person name="Nierman W.C."/>
            <person name="Fouts D.E."/>
        </authorList>
    </citation>
    <scope>NUCLEOTIDE SEQUENCE [LARGE SCALE GENOMIC DNA]</scope>
    <source>
        <strain evidence="1 2">TE 1992</strain>
    </source>
</reference>
<dbReference type="Proteomes" id="UP000011754">
    <property type="component" value="Unassembled WGS sequence"/>
</dbReference>
<dbReference type="AlphaFoldDB" id="M3CRR0"/>
<name>M3CRR0_LEPIR</name>
<gene>
    <name evidence="1" type="ORF">LEP1GSC067_1170</name>
</gene>
<sequence>MQDPLETYMIADKKINSDQLKKLWATAREAGLSKVKVYEIVLNETGSDSISSLNTSQAHIIINILNIERQRFFRQKPKDPILVLKKNLQKRSYEQKQLAKQICEKINKKGIYNIDLDSFSKRQYKKPFDLLSRKQAAGLIQGLIAILGK</sequence>
<accession>M3CRR0</accession>
<dbReference type="EMBL" id="AKWW02000014">
    <property type="protein sequence ID" value="EMF44319.1"/>
    <property type="molecule type" value="Genomic_DNA"/>
</dbReference>
<protein>
    <recommendedName>
        <fullName evidence="3">PF06252 family protein</fullName>
    </recommendedName>
</protein>
<proteinExistence type="predicted"/>